<sequence>MMGKTYMLLFKYNPTAISDKIRNEWRPIRSKDKTGLSVKAVDISCVKRNPPIKYLADCGMLARSLSLEKEAR</sequence>
<evidence type="ECO:0000313" key="1">
    <source>
        <dbReference type="EMBL" id="GGK95265.1"/>
    </source>
</evidence>
<name>A0ABQ2FK08_9DEIO</name>
<dbReference type="Proteomes" id="UP000604341">
    <property type="component" value="Unassembled WGS sequence"/>
</dbReference>
<proteinExistence type="predicted"/>
<gene>
    <name evidence="1" type="ORF">GCM10010844_12170</name>
</gene>
<evidence type="ECO:0008006" key="3">
    <source>
        <dbReference type="Google" id="ProtNLM"/>
    </source>
</evidence>
<comment type="caution">
    <text evidence="1">The sequence shown here is derived from an EMBL/GenBank/DDBJ whole genome shotgun (WGS) entry which is preliminary data.</text>
</comment>
<accession>A0ABQ2FK08</accession>
<evidence type="ECO:0000313" key="2">
    <source>
        <dbReference type="Proteomes" id="UP000604341"/>
    </source>
</evidence>
<organism evidence="1 2">
    <name type="scientific">Deinococcus radiotolerans</name>
    <dbReference type="NCBI Taxonomy" id="1309407"/>
    <lineage>
        <taxon>Bacteria</taxon>
        <taxon>Thermotogati</taxon>
        <taxon>Deinococcota</taxon>
        <taxon>Deinococci</taxon>
        <taxon>Deinococcales</taxon>
        <taxon>Deinococcaceae</taxon>
        <taxon>Deinococcus</taxon>
    </lineage>
</organism>
<protein>
    <recommendedName>
        <fullName evidence="3">Transposase</fullName>
    </recommendedName>
</protein>
<reference evidence="2" key="1">
    <citation type="journal article" date="2019" name="Int. J. Syst. Evol. Microbiol.">
        <title>The Global Catalogue of Microorganisms (GCM) 10K type strain sequencing project: providing services to taxonomists for standard genome sequencing and annotation.</title>
        <authorList>
            <consortium name="The Broad Institute Genomics Platform"/>
            <consortium name="The Broad Institute Genome Sequencing Center for Infectious Disease"/>
            <person name="Wu L."/>
            <person name="Ma J."/>
        </authorList>
    </citation>
    <scope>NUCLEOTIDE SEQUENCE [LARGE SCALE GENOMIC DNA]</scope>
    <source>
        <strain evidence="2">JCM 19173</strain>
    </source>
</reference>
<keyword evidence="2" id="KW-1185">Reference proteome</keyword>
<dbReference type="EMBL" id="BMPE01000002">
    <property type="protein sequence ID" value="GGK95265.1"/>
    <property type="molecule type" value="Genomic_DNA"/>
</dbReference>